<dbReference type="AlphaFoldDB" id="A0A7Y4K2C8"/>
<keyword evidence="4" id="KW-0479">Metal-binding</keyword>
<keyword evidence="3" id="KW-0436">Ligase</keyword>
<dbReference type="Pfam" id="PF01139">
    <property type="entry name" value="RtcB"/>
    <property type="match status" value="1"/>
</dbReference>
<feature type="non-terminal residue" evidence="11">
    <location>
        <position position="1"/>
    </location>
</feature>
<dbReference type="GO" id="GO:0006396">
    <property type="term" value="P:RNA processing"/>
    <property type="evidence" value="ECO:0007669"/>
    <property type="project" value="InterPro"/>
</dbReference>
<evidence type="ECO:0000256" key="2">
    <source>
        <dbReference type="ARBA" id="ARBA00012726"/>
    </source>
</evidence>
<dbReference type="GO" id="GO:0042245">
    <property type="term" value="P:RNA repair"/>
    <property type="evidence" value="ECO:0007669"/>
    <property type="project" value="UniProtKB-KW"/>
</dbReference>
<accession>A0A7Y4K2C8</accession>
<evidence type="ECO:0000313" key="11">
    <source>
        <dbReference type="EMBL" id="NOK15420.1"/>
    </source>
</evidence>
<evidence type="ECO:0000256" key="1">
    <source>
        <dbReference type="ARBA" id="ARBA00001936"/>
    </source>
</evidence>
<name>A0A7Y4K2C8_9BACT</name>
<dbReference type="SUPFAM" id="SSF103365">
    <property type="entry name" value="Hypothetical protein PH1602"/>
    <property type="match status" value="1"/>
</dbReference>
<comment type="cofactor">
    <cofactor evidence="1">
        <name>Mn(2+)</name>
        <dbReference type="ChEBI" id="CHEBI:29035"/>
    </cofactor>
</comment>
<dbReference type="Proteomes" id="UP000528460">
    <property type="component" value="Unassembled WGS sequence"/>
</dbReference>
<keyword evidence="8" id="KW-0464">Manganese</keyword>
<dbReference type="GO" id="GO:0170057">
    <property type="term" value="F:RNA ligase (GTP) activity"/>
    <property type="evidence" value="ECO:0007669"/>
    <property type="project" value="UniProtKB-EC"/>
</dbReference>
<gene>
    <name evidence="11" type="ORF">HNS30_41135</name>
</gene>
<organism evidence="11 12">
    <name type="scientific">Corallococcus exercitus</name>
    <dbReference type="NCBI Taxonomy" id="2316736"/>
    <lineage>
        <taxon>Bacteria</taxon>
        <taxon>Pseudomonadati</taxon>
        <taxon>Myxococcota</taxon>
        <taxon>Myxococcia</taxon>
        <taxon>Myxococcales</taxon>
        <taxon>Cystobacterineae</taxon>
        <taxon>Myxococcaceae</taxon>
        <taxon>Corallococcus</taxon>
    </lineage>
</organism>
<dbReference type="EC" id="6.5.1.8" evidence="2"/>
<keyword evidence="5" id="KW-0547">Nucleotide-binding</keyword>
<evidence type="ECO:0000256" key="3">
    <source>
        <dbReference type="ARBA" id="ARBA00022598"/>
    </source>
</evidence>
<dbReference type="Gene3D" id="3.90.1860.10">
    <property type="entry name" value="tRNA-splicing ligase RtcB"/>
    <property type="match status" value="1"/>
</dbReference>
<dbReference type="RefSeq" id="WP_171422339.1">
    <property type="nucleotide sequence ID" value="NZ_JABFJW010000866.1"/>
</dbReference>
<protein>
    <recommendedName>
        <fullName evidence="2">3'-phosphate/5'-hydroxy nucleic acid ligase</fullName>
        <ecNumber evidence="2">6.5.1.8</ecNumber>
    </recommendedName>
</protein>
<evidence type="ECO:0000313" key="12">
    <source>
        <dbReference type="Proteomes" id="UP000528460"/>
    </source>
</evidence>
<dbReference type="EMBL" id="JABFJW010000866">
    <property type="protein sequence ID" value="NOK15420.1"/>
    <property type="molecule type" value="Genomic_DNA"/>
</dbReference>
<evidence type="ECO:0000256" key="7">
    <source>
        <dbReference type="ARBA" id="ARBA00023134"/>
    </source>
</evidence>
<dbReference type="GO" id="GO:0046872">
    <property type="term" value="F:metal ion binding"/>
    <property type="evidence" value="ECO:0007669"/>
    <property type="project" value="UniProtKB-KW"/>
</dbReference>
<evidence type="ECO:0000256" key="4">
    <source>
        <dbReference type="ARBA" id="ARBA00022723"/>
    </source>
</evidence>
<comment type="catalytic activity">
    <reaction evidence="9">
        <text>a 3'-end 3'-phospho-ribonucleotide-RNA + a 5'-end dephospho-ribonucleoside-RNA + GTP = a ribonucleotidyl-ribonucleotide-RNA + GMP + diphosphate</text>
        <dbReference type="Rhea" id="RHEA:68076"/>
        <dbReference type="Rhea" id="RHEA-COMP:10463"/>
        <dbReference type="Rhea" id="RHEA-COMP:13936"/>
        <dbReference type="Rhea" id="RHEA-COMP:17355"/>
        <dbReference type="ChEBI" id="CHEBI:33019"/>
        <dbReference type="ChEBI" id="CHEBI:37565"/>
        <dbReference type="ChEBI" id="CHEBI:58115"/>
        <dbReference type="ChEBI" id="CHEBI:83062"/>
        <dbReference type="ChEBI" id="CHEBI:138284"/>
        <dbReference type="ChEBI" id="CHEBI:173118"/>
        <dbReference type="EC" id="6.5.1.8"/>
    </reaction>
</comment>
<evidence type="ECO:0000256" key="10">
    <source>
        <dbReference type="SAM" id="MobiDB-lite"/>
    </source>
</evidence>
<keyword evidence="6" id="KW-0692">RNA repair</keyword>
<feature type="region of interest" description="Disordered" evidence="10">
    <location>
        <begin position="1"/>
        <end position="26"/>
    </location>
</feature>
<dbReference type="InterPro" id="IPR001233">
    <property type="entry name" value="RtcB"/>
</dbReference>
<dbReference type="InterPro" id="IPR036025">
    <property type="entry name" value="RtcB-like_sf"/>
</dbReference>
<evidence type="ECO:0000256" key="5">
    <source>
        <dbReference type="ARBA" id="ARBA00022741"/>
    </source>
</evidence>
<evidence type="ECO:0000256" key="9">
    <source>
        <dbReference type="ARBA" id="ARBA00047746"/>
    </source>
</evidence>
<evidence type="ECO:0000256" key="8">
    <source>
        <dbReference type="ARBA" id="ARBA00023211"/>
    </source>
</evidence>
<sequence length="129" mass="13934">GGAVGEHHQRVARALGQGTPPALRTDTEEGQACVHDLDLACRFARANRDVLGARALAVLADVLGVAPDADSAVDVHHNHVASEPHFGRALWGAPWGNTINAWPGRWARARRPRCARTPKRVRPASMTWT</sequence>
<dbReference type="GO" id="GO:0005525">
    <property type="term" value="F:GTP binding"/>
    <property type="evidence" value="ECO:0007669"/>
    <property type="project" value="UniProtKB-KW"/>
</dbReference>
<comment type="caution">
    <text evidence="11">The sequence shown here is derived from an EMBL/GenBank/DDBJ whole genome shotgun (WGS) entry which is preliminary data.</text>
</comment>
<keyword evidence="7" id="KW-0342">GTP-binding</keyword>
<feature type="non-terminal residue" evidence="11">
    <location>
        <position position="129"/>
    </location>
</feature>
<reference evidence="11 12" key="1">
    <citation type="submission" date="2020-05" db="EMBL/GenBank/DDBJ databases">
        <authorList>
            <person name="Whitworth D."/>
        </authorList>
    </citation>
    <scope>NUCLEOTIDE SEQUENCE [LARGE SCALE GENOMIC DNA]</scope>
    <source>
        <strain evidence="11 12">CA046A</strain>
    </source>
</reference>
<evidence type="ECO:0000256" key="6">
    <source>
        <dbReference type="ARBA" id="ARBA00022800"/>
    </source>
</evidence>
<proteinExistence type="predicted"/>